<dbReference type="AlphaFoldDB" id="A0A5B8W868"/>
<dbReference type="RefSeq" id="WP_147058415.1">
    <property type="nucleotide sequence ID" value="NZ_CP042437.1"/>
</dbReference>
<dbReference type="Pfam" id="PF14526">
    <property type="entry name" value="Cass2"/>
    <property type="match status" value="1"/>
</dbReference>
<dbReference type="InterPro" id="IPR053182">
    <property type="entry name" value="YobU-like_regulator"/>
</dbReference>
<evidence type="ECO:0000313" key="3">
    <source>
        <dbReference type="Proteomes" id="UP000321362"/>
    </source>
</evidence>
<organism evidence="2 3">
    <name type="scientific">Mucilaginibacter ginsenosidivorax</name>
    <dbReference type="NCBI Taxonomy" id="862126"/>
    <lineage>
        <taxon>Bacteria</taxon>
        <taxon>Pseudomonadati</taxon>
        <taxon>Bacteroidota</taxon>
        <taxon>Sphingobacteriia</taxon>
        <taxon>Sphingobacteriales</taxon>
        <taxon>Sphingobacteriaceae</taxon>
        <taxon>Mucilaginibacter</taxon>
    </lineage>
</organism>
<protein>
    <submittedName>
        <fullName evidence="2">AraC family transcriptional regulator</fullName>
    </submittedName>
</protein>
<dbReference type="OrthoDB" id="9801008at2"/>
<name>A0A5B8W868_9SPHI</name>
<dbReference type="PANTHER" id="PTHR36444">
    <property type="entry name" value="TRANSCRIPTIONAL REGULATOR PROTEIN YOBU-RELATED"/>
    <property type="match status" value="1"/>
</dbReference>
<dbReference type="PANTHER" id="PTHR36444:SF2">
    <property type="entry name" value="TRANSCRIPTIONAL REGULATOR PROTEIN YOBU-RELATED"/>
    <property type="match status" value="1"/>
</dbReference>
<dbReference type="EMBL" id="CP042437">
    <property type="protein sequence ID" value="QEC79122.1"/>
    <property type="molecule type" value="Genomic_DNA"/>
</dbReference>
<dbReference type="Gene3D" id="3.20.80.10">
    <property type="entry name" value="Regulatory factor, effector binding domain"/>
    <property type="match status" value="1"/>
</dbReference>
<dbReference type="InterPro" id="IPR011256">
    <property type="entry name" value="Reg_factor_effector_dom_sf"/>
</dbReference>
<dbReference type="InterPro" id="IPR029441">
    <property type="entry name" value="Cass2"/>
</dbReference>
<dbReference type="KEGG" id="mgk:FSB76_25385"/>
<accession>A0A5B8W868</accession>
<dbReference type="SMART" id="SM00871">
    <property type="entry name" value="AraC_E_bind"/>
    <property type="match status" value="1"/>
</dbReference>
<dbReference type="InterPro" id="IPR010499">
    <property type="entry name" value="AraC_E-bd"/>
</dbReference>
<dbReference type="SUPFAM" id="SSF55136">
    <property type="entry name" value="Probable bacterial effector-binding domain"/>
    <property type="match status" value="1"/>
</dbReference>
<feature type="domain" description="AraC effector-binding" evidence="1">
    <location>
        <begin position="5"/>
        <end position="155"/>
    </location>
</feature>
<keyword evidence="3" id="KW-1185">Reference proteome</keyword>
<dbReference type="Proteomes" id="UP000321362">
    <property type="component" value="Chromosome"/>
</dbReference>
<sequence>MTAITAKTHLKGFFLEGISVRTTNQNGQSAKDIGELWGRFMADNVLLQIEDRITDEIYCVYTDYESDYTGFYTAVLGCKVSSLDNIPEGLISLIVPAADYVKYVAKGRLPDCVAEAWQNIWSSDLDRKYIADFDVWGTKAQNPEDAEVDIYVGVV</sequence>
<evidence type="ECO:0000313" key="2">
    <source>
        <dbReference type="EMBL" id="QEC79122.1"/>
    </source>
</evidence>
<reference evidence="2 3" key="1">
    <citation type="journal article" date="2013" name="J. Microbiol.">
        <title>Mucilaginibacter ginsenosidivorax sp. nov., with ginsenoside converting activity isolated from sediment.</title>
        <authorList>
            <person name="Kim J.K."/>
            <person name="Choi T.E."/>
            <person name="Liu Q.M."/>
            <person name="Park H.Y."/>
            <person name="Yi T.H."/>
            <person name="Yoon M.H."/>
            <person name="Kim S.C."/>
            <person name="Im W.T."/>
        </authorList>
    </citation>
    <scope>NUCLEOTIDE SEQUENCE [LARGE SCALE GENOMIC DNA]</scope>
    <source>
        <strain evidence="2 3">KHI28</strain>
    </source>
</reference>
<gene>
    <name evidence="2" type="ORF">FSB76_25385</name>
</gene>
<evidence type="ECO:0000259" key="1">
    <source>
        <dbReference type="SMART" id="SM00871"/>
    </source>
</evidence>
<proteinExistence type="predicted"/>